<reference evidence="2 3" key="1">
    <citation type="submission" date="2019-04" db="EMBL/GenBank/DDBJ databases">
        <title>Psychroflexus halotolerans sp. nov., isolated from a marine solar saltern.</title>
        <authorList>
            <person name="Feng X."/>
        </authorList>
    </citation>
    <scope>NUCLEOTIDE SEQUENCE [LARGE SCALE GENOMIC DNA]</scope>
    <source>
        <strain evidence="2 3">WDS2C27</strain>
    </source>
</reference>
<gene>
    <name evidence="2" type="ORF">FCN74_01650</name>
</gene>
<sequence>MKSKGILLLIITTIMLVMLSIMAALNFQYAWIFSLTTLGQILLVFAVYHVLKDNYKTEKEFKDWYEDHPIDRS</sequence>
<dbReference type="RefSeq" id="WP_138930851.1">
    <property type="nucleotide sequence ID" value="NZ_SWMU01000001.1"/>
</dbReference>
<keyword evidence="1" id="KW-0472">Membrane</keyword>
<proteinExistence type="predicted"/>
<feature type="transmembrane region" description="Helical" evidence="1">
    <location>
        <begin position="31"/>
        <end position="51"/>
    </location>
</feature>
<keyword evidence="1" id="KW-0812">Transmembrane</keyword>
<keyword evidence="1" id="KW-1133">Transmembrane helix</keyword>
<dbReference type="Proteomes" id="UP000306552">
    <property type="component" value="Unassembled WGS sequence"/>
</dbReference>
<dbReference type="EMBL" id="SWMU01000001">
    <property type="protein sequence ID" value="TKS57148.1"/>
    <property type="molecule type" value="Genomic_DNA"/>
</dbReference>
<dbReference type="OrthoDB" id="1367298at2"/>
<comment type="caution">
    <text evidence="2">The sequence shown here is derived from an EMBL/GenBank/DDBJ whole genome shotgun (WGS) entry which is preliminary data.</text>
</comment>
<keyword evidence="3" id="KW-1185">Reference proteome</keyword>
<evidence type="ECO:0000313" key="3">
    <source>
        <dbReference type="Proteomes" id="UP000306552"/>
    </source>
</evidence>
<feature type="transmembrane region" description="Helical" evidence="1">
    <location>
        <begin position="7"/>
        <end position="25"/>
    </location>
</feature>
<evidence type="ECO:0000256" key="1">
    <source>
        <dbReference type="SAM" id="Phobius"/>
    </source>
</evidence>
<accession>A0A4U5TV17</accession>
<organism evidence="2 3">
    <name type="scientific">Mesohalobacter halotolerans</name>
    <dbReference type="NCBI Taxonomy" id="1883405"/>
    <lineage>
        <taxon>Bacteria</taxon>
        <taxon>Pseudomonadati</taxon>
        <taxon>Bacteroidota</taxon>
        <taxon>Flavobacteriia</taxon>
        <taxon>Flavobacteriales</taxon>
        <taxon>Flavobacteriaceae</taxon>
        <taxon>Mesohalobacter</taxon>
    </lineage>
</organism>
<name>A0A4U5TV17_9FLAO</name>
<dbReference type="AlphaFoldDB" id="A0A4U5TV17"/>
<protein>
    <submittedName>
        <fullName evidence="2">Uncharacterized protein</fullName>
    </submittedName>
</protein>
<evidence type="ECO:0000313" key="2">
    <source>
        <dbReference type="EMBL" id="TKS57148.1"/>
    </source>
</evidence>